<reference evidence="15" key="1">
    <citation type="submission" date="2017-10" db="EMBL/GenBank/DDBJ databases">
        <title>Massilia psychrophilum sp. nov., a novel purple-pigmented bacterium isolated from Tianshan glacier, Xinjiang Municipality, China.</title>
        <authorList>
            <person name="Wang H."/>
        </authorList>
    </citation>
    <scope>NUCLEOTIDE SEQUENCE [LARGE SCALE GENOMIC DNA]</scope>
    <source>
        <strain evidence="15">B2</strain>
    </source>
</reference>
<dbReference type="Gene3D" id="1.10.287.560">
    <property type="entry name" value="Histidine kinase CheA-like, homodimeric domain"/>
    <property type="match status" value="1"/>
</dbReference>
<keyword evidence="6 15" id="KW-0418">Kinase</keyword>
<name>A0A2D2DJU9_9BURK</name>
<evidence type="ECO:0000256" key="1">
    <source>
        <dbReference type="ARBA" id="ARBA00000085"/>
    </source>
</evidence>
<dbReference type="Gene3D" id="1.20.120.160">
    <property type="entry name" value="HPT domain"/>
    <property type="match status" value="4"/>
</dbReference>
<dbReference type="CDD" id="cd17546">
    <property type="entry name" value="REC_hyHK_CKI1_RcsC-like"/>
    <property type="match status" value="1"/>
</dbReference>
<dbReference type="OrthoDB" id="9146932at2"/>
<feature type="modified residue" description="4-aspartylphosphate" evidence="10">
    <location>
        <position position="1878"/>
    </location>
</feature>
<evidence type="ECO:0000313" key="15">
    <source>
        <dbReference type="EMBL" id="ATQ75251.1"/>
    </source>
</evidence>
<dbReference type="EMBL" id="CP024608">
    <property type="protein sequence ID" value="ATQ75251.1"/>
    <property type="molecule type" value="Genomic_DNA"/>
</dbReference>
<keyword evidence="7" id="KW-0902">Two-component regulatory system</keyword>
<evidence type="ECO:0000256" key="7">
    <source>
        <dbReference type="ARBA" id="ARBA00023012"/>
    </source>
</evidence>
<dbReference type="InterPro" id="IPR036890">
    <property type="entry name" value="HATPase_C_sf"/>
</dbReference>
<feature type="domain" description="HPt" evidence="14">
    <location>
        <begin position="626"/>
        <end position="733"/>
    </location>
</feature>
<evidence type="ECO:0000256" key="2">
    <source>
        <dbReference type="ARBA" id="ARBA00012438"/>
    </source>
</evidence>
<dbReference type="InterPro" id="IPR011006">
    <property type="entry name" value="CheY-like_superfamily"/>
</dbReference>
<dbReference type="PROSITE" id="PS50894">
    <property type="entry name" value="HPT"/>
    <property type="match status" value="3"/>
</dbReference>
<dbReference type="SMART" id="SM00260">
    <property type="entry name" value="CheW"/>
    <property type="match status" value="1"/>
</dbReference>
<evidence type="ECO:0000259" key="14">
    <source>
        <dbReference type="PROSITE" id="PS50894"/>
    </source>
</evidence>
<protein>
    <recommendedName>
        <fullName evidence="3">Chemotaxis protein CheA</fullName>
        <ecNumber evidence="2">2.7.13.3</ecNumber>
    </recommendedName>
</protein>
<dbReference type="InterPro" id="IPR004105">
    <property type="entry name" value="CheA-like_dim"/>
</dbReference>
<evidence type="ECO:0000256" key="4">
    <source>
        <dbReference type="ARBA" id="ARBA00022553"/>
    </source>
</evidence>
<feature type="domain" description="HPt" evidence="14">
    <location>
        <begin position="1212"/>
        <end position="1315"/>
    </location>
</feature>
<feature type="domain" description="Response regulatory" evidence="12">
    <location>
        <begin position="1829"/>
        <end position="1945"/>
    </location>
</feature>
<feature type="modified residue" description="Phosphohistidine" evidence="9">
    <location>
        <position position="883"/>
    </location>
</feature>
<dbReference type="Gene3D" id="3.40.50.2300">
    <property type="match status" value="1"/>
</dbReference>
<dbReference type="PROSITE" id="PS50851">
    <property type="entry name" value="CHEW"/>
    <property type="match status" value="1"/>
</dbReference>
<dbReference type="SMART" id="SM00073">
    <property type="entry name" value="HPT"/>
    <property type="match status" value="3"/>
</dbReference>
<dbReference type="InterPro" id="IPR036061">
    <property type="entry name" value="CheW-like_dom_sf"/>
</dbReference>
<comment type="function">
    <text evidence="8">Involved in the transmission of sensory signals from the chemoreceptors to the flagellar motors. CheA is autophosphorylated; it can transfer its phosphate group to either CheB or CheY.</text>
</comment>
<feature type="domain" description="Histidine kinase" evidence="11">
    <location>
        <begin position="1468"/>
        <end position="1667"/>
    </location>
</feature>
<evidence type="ECO:0000313" key="16">
    <source>
        <dbReference type="Proteomes" id="UP000229897"/>
    </source>
</evidence>
<evidence type="ECO:0000256" key="10">
    <source>
        <dbReference type="PROSITE-ProRule" id="PRU00169"/>
    </source>
</evidence>
<dbReference type="KEGG" id="mass:CR152_12535"/>
<dbReference type="SUPFAM" id="SSF52172">
    <property type="entry name" value="CheY-like"/>
    <property type="match status" value="1"/>
</dbReference>
<dbReference type="SUPFAM" id="SSF50341">
    <property type="entry name" value="CheW-like"/>
    <property type="match status" value="1"/>
</dbReference>
<dbReference type="InterPro" id="IPR036641">
    <property type="entry name" value="HPT_dom_sf"/>
</dbReference>
<dbReference type="PRINTS" id="PR00344">
    <property type="entry name" value="BCTRLSENSOR"/>
</dbReference>
<dbReference type="InterPro" id="IPR001789">
    <property type="entry name" value="Sig_transdc_resp-reg_receiver"/>
</dbReference>
<dbReference type="Gene3D" id="3.30.565.10">
    <property type="entry name" value="Histidine kinase-like ATPase, C-terminal domain"/>
    <property type="match status" value="1"/>
</dbReference>
<dbReference type="PROSITE" id="PS50110">
    <property type="entry name" value="RESPONSE_REGULATORY"/>
    <property type="match status" value="1"/>
</dbReference>
<dbReference type="SMART" id="SM01231">
    <property type="entry name" value="H-kinase_dim"/>
    <property type="match status" value="1"/>
</dbReference>
<dbReference type="Pfam" id="PF01627">
    <property type="entry name" value="Hpt"/>
    <property type="match status" value="3"/>
</dbReference>
<dbReference type="GO" id="GO:0000155">
    <property type="term" value="F:phosphorelay sensor kinase activity"/>
    <property type="evidence" value="ECO:0007669"/>
    <property type="project" value="InterPro"/>
</dbReference>
<keyword evidence="4 10" id="KW-0597">Phosphoprotein</keyword>
<dbReference type="PROSITE" id="PS50109">
    <property type="entry name" value="HIS_KIN"/>
    <property type="match status" value="1"/>
</dbReference>
<dbReference type="Pfam" id="PF26379">
    <property type="entry name" value="FimL_2nd"/>
    <property type="match status" value="1"/>
</dbReference>
<dbReference type="Proteomes" id="UP000229897">
    <property type="component" value="Chromosome"/>
</dbReference>
<evidence type="ECO:0000259" key="12">
    <source>
        <dbReference type="PROSITE" id="PS50110"/>
    </source>
</evidence>
<accession>A0A2D2DJU9</accession>
<dbReference type="CDD" id="cd00088">
    <property type="entry name" value="HPT"/>
    <property type="match status" value="1"/>
</dbReference>
<evidence type="ECO:0000256" key="9">
    <source>
        <dbReference type="PROSITE-ProRule" id="PRU00110"/>
    </source>
</evidence>
<feature type="modified residue" description="Phosphohistidine" evidence="9">
    <location>
        <position position="673"/>
    </location>
</feature>
<dbReference type="PANTHER" id="PTHR43395:SF8">
    <property type="entry name" value="HISTIDINE KINASE"/>
    <property type="match status" value="1"/>
</dbReference>
<evidence type="ECO:0000256" key="3">
    <source>
        <dbReference type="ARBA" id="ARBA00021495"/>
    </source>
</evidence>
<dbReference type="InterPro" id="IPR058661">
    <property type="entry name" value="FimL_2nd"/>
</dbReference>
<evidence type="ECO:0000256" key="8">
    <source>
        <dbReference type="ARBA" id="ARBA00035100"/>
    </source>
</evidence>
<feature type="modified residue" description="Phosphohistidine" evidence="9">
    <location>
        <position position="1259"/>
    </location>
</feature>
<dbReference type="InterPro" id="IPR002545">
    <property type="entry name" value="CheW-lke_dom"/>
</dbReference>
<dbReference type="Pfam" id="PF01584">
    <property type="entry name" value="CheW"/>
    <property type="match status" value="1"/>
</dbReference>
<dbReference type="PANTHER" id="PTHR43395">
    <property type="entry name" value="SENSOR HISTIDINE KINASE CHEA"/>
    <property type="match status" value="1"/>
</dbReference>
<dbReference type="InterPro" id="IPR005467">
    <property type="entry name" value="His_kinase_dom"/>
</dbReference>
<evidence type="ECO:0000256" key="5">
    <source>
        <dbReference type="ARBA" id="ARBA00022679"/>
    </source>
</evidence>
<dbReference type="RefSeq" id="WP_099875211.1">
    <property type="nucleotide sequence ID" value="NZ_CP024608.1"/>
</dbReference>
<dbReference type="InterPro" id="IPR003594">
    <property type="entry name" value="HATPase_dom"/>
</dbReference>
<dbReference type="GO" id="GO:0006935">
    <property type="term" value="P:chemotaxis"/>
    <property type="evidence" value="ECO:0007669"/>
    <property type="project" value="InterPro"/>
</dbReference>
<keyword evidence="5" id="KW-0808">Transferase</keyword>
<dbReference type="Pfam" id="PF00072">
    <property type="entry name" value="Response_reg"/>
    <property type="match status" value="1"/>
</dbReference>
<dbReference type="GO" id="GO:0005737">
    <property type="term" value="C:cytoplasm"/>
    <property type="evidence" value="ECO:0007669"/>
    <property type="project" value="InterPro"/>
</dbReference>
<evidence type="ECO:0000259" key="11">
    <source>
        <dbReference type="PROSITE" id="PS50109"/>
    </source>
</evidence>
<dbReference type="InterPro" id="IPR051315">
    <property type="entry name" value="Bact_Chemotaxis_CheA"/>
</dbReference>
<comment type="catalytic activity">
    <reaction evidence="1">
        <text>ATP + protein L-histidine = ADP + protein N-phospho-L-histidine.</text>
        <dbReference type="EC" id="2.7.13.3"/>
    </reaction>
</comment>
<gene>
    <name evidence="15" type="ORF">CR152_12535</name>
</gene>
<feature type="domain" description="CheW-like" evidence="13">
    <location>
        <begin position="1669"/>
        <end position="1804"/>
    </location>
</feature>
<dbReference type="SMART" id="SM00448">
    <property type="entry name" value="REC"/>
    <property type="match status" value="1"/>
</dbReference>
<dbReference type="EC" id="2.7.13.3" evidence="2"/>
<dbReference type="Pfam" id="PF02518">
    <property type="entry name" value="HATPase_c"/>
    <property type="match status" value="1"/>
</dbReference>
<dbReference type="SMART" id="SM00387">
    <property type="entry name" value="HATPase_c"/>
    <property type="match status" value="1"/>
</dbReference>
<dbReference type="SUPFAM" id="SSF55874">
    <property type="entry name" value="ATPase domain of HSP90 chaperone/DNA topoisomerase II/histidine kinase"/>
    <property type="match status" value="1"/>
</dbReference>
<evidence type="ECO:0000256" key="6">
    <source>
        <dbReference type="ARBA" id="ARBA00022777"/>
    </source>
</evidence>
<dbReference type="InterPro" id="IPR008207">
    <property type="entry name" value="Sig_transdc_His_kin_Hpt_dom"/>
</dbReference>
<evidence type="ECO:0000259" key="13">
    <source>
        <dbReference type="PROSITE" id="PS50851"/>
    </source>
</evidence>
<keyword evidence="16" id="KW-1185">Reference proteome</keyword>
<feature type="domain" description="HPt" evidence="14">
    <location>
        <begin position="837"/>
        <end position="937"/>
    </location>
</feature>
<dbReference type="FunFam" id="3.30.565.10:FF:000016">
    <property type="entry name" value="Chemotaxis protein CheA, putative"/>
    <property type="match status" value="1"/>
</dbReference>
<dbReference type="SUPFAM" id="SSF47226">
    <property type="entry name" value="Histidine-containing phosphotransfer domain, HPT domain"/>
    <property type="match status" value="4"/>
</dbReference>
<dbReference type="Pfam" id="PF02895">
    <property type="entry name" value="H-kinase_dim"/>
    <property type="match status" value="1"/>
</dbReference>
<dbReference type="InterPro" id="IPR004358">
    <property type="entry name" value="Sig_transdc_His_kin-like_C"/>
</dbReference>
<organism evidence="15 16">
    <name type="scientific">Massilia violaceinigra</name>
    <dbReference type="NCBI Taxonomy" id="2045208"/>
    <lineage>
        <taxon>Bacteria</taxon>
        <taxon>Pseudomonadati</taxon>
        <taxon>Pseudomonadota</taxon>
        <taxon>Betaproteobacteria</taxon>
        <taxon>Burkholderiales</taxon>
        <taxon>Oxalobacteraceae</taxon>
        <taxon>Telluria group</taxon>
        <taxon>Massilia</taxon>
    </lineage>
</organism>
<sequence length="1953" mass="212475">MTTTDNSHVPQFDTGPLSWVMSEIRDALGRSNTALAEAAEHTAEAQASSLKHAKAYLHQAHGALQMVDVDGAGAMTEAAENALDRFKDGLLDCTPERAQVIAHAYQAVIEYLEELLSGAPQQPARLFPYYRALKEMLGADRIHPADLFFADLSAPVSLKRHVAPDSAPDYAACRTRFEKALLPFLKSADQAGQRQHAQVLLEAIAHVADAQDQPLPRTFWMAMQGFAELVAEGHLASDLYVKQLFGLINLQIRRLSQGQVSLPETMLRDALFFMAAVPNPPPTALALRRAYHLDGMVPADYDTRRYGRIDAEALKTAKEALAKAKSNWDRLSVEPLPALETEFEELLATLAEAGDKLGAPALARLQQQMVRVTKDSAASKRNSVFSLEMATAMLFIENSLDKIRQLPDDFDAHAEVIGARLLAIGAGETPPEAPQWQGDLSRRIQHEQTVAVLAAEMKNGLRQVEKVLDDYYSDTSKRATLAQIDPVLHQLQGAVAILDQEDAMRAALHVKDAVRTLAAAEGNPELEAASLQNIAQNVGALGFFVDMLAKNVDEARERFTFDSNDGMLRAVPFEKPAHGESQFDQEPVLEIEAAPVAEAPAPAAPVEVEEQIKAPVVVAAPAPPGDDEIEAELLEIFISEAQEVLAFVGSTLPAAQSMPTNMETLTMLRRSFHTLKGSGRMVGLNNFAEGAAAVEKVMNLWLSEERAADATLLALLTRATADMTVWVEQLATTGSSQRTSEALVAAAERVQHGEAFSMDAAPAEATPAMADEPVQAATPVDEHHDEHFAIDDSFEPMILDDIIALPATESAAPGNVIDFPVPGTLAAADDNTKRIGELEIPLPLYNIYLAETDELVRLLSQDFAEWRHEPQRQVTPEAEKAAHTLAGTSATVGFHALREIAYEVEMVLKSPAPVFDDAQRDLLDETIDRVRQMLQRFALGELAPAEPDLVARLHVLREQLAAQEAAAVFAGADEDLARRLDGLFADTLDSLVAEPPVMPERESAVAQTPSEPEVDAIDALFGEEDPFDVPLLDNPEPAQPVVQEHQDALLEAEPVIEAEPVFDEPVIEAEAVIEAEPVAEDLVLEAEPVLEEQLIEEAALEAELLVEEPAAEEPVLEAEPVLEEQLIEEAALEAELLVEEPVAEEAVLEAEPVVEEPVIEEAVLEAEPVVEAEPAAVVPMQPMTAHVPLLEALLQPESDTPAAPAVAETAFADDLDVDLLPVFLEEGTDLLPEIGNNLRKWQQNPSDTTPVQQLLRTLHTVKGSARMAGAMRLGQHTHEIETQIENMVHAGTSTPAAFDELMANYDHALLLFEQLQQPALGVVPVPGLAAAAAGSVDDAHAAQTRTPLVRVRADILDRLVNQAGEVSITRSKLESQVSTLKASLSDFSDNLGRLRRQLREVEMQAESQISSRMSISSEREFDPLEFDRFTRLQELTRMMAESVNDVASFHESLTRTVDGATDDLNVQSRLTRDLQQDLMRVRMVQFASLSERLFRVARQTAKEIDKRVNLDIRGGTVEIDRSVLEQMAAPFEHLLRNAIVHGIESRARRGAAGKAETGELLIQVSQQGNEVVIQFNDDGAGLDLSRIRTKARENGLLAPNAIVTDAEAADLIFEPGFSTADALTELAGRGVGMDVVRSQAQALGGRVAIATEAGKGARFTIHLPLTLAVTQVVLTTSGSKTFALPSILVEQVLQMKEAAVNAAHAEGFVEFQGQKVALHYLPTLLGDAEARPLSQRSCPVMVLKSGADRLAVQVDDIQGNREVVIKNIGPQLSRMIGISGATVLGSGDIVLILNPVALSHHLDHHPQMRQRIVVETTAAVPETRAADFVIMVVDDSLTVRKVTQRLLEREGYQVVLAKDGVDALEHLQETVPHLMLVDIEMPRMDGFDLTRNIRGNSGTNEIPIIMITSRTADKHRNYALDLGVNAYFGKPFQEDMLLAAIAGLLNREMPVAH</sequence>
<dbReference type="Gene3D" id="2.30.30.40">
    <property type="entry name" value="SH3 Domains"/>
    <property type="match status" value="1"/>
</dbReference>
<proteinExistence type="predicted"/>
<dbReference type="InterPro" id="IPR037006">
    <property type="entry name" value="CheA-like_homodim_sf"/>
</dbReference>